<dbReference type="Pfam" id="PF13976">
    <property type="entry name" value="gag_pre-integrs"/>
    <property type="match status" value="1"/>
</dbReference>
<accession>A0A6L2MU97</accession>
<gene>
    <name evidence="2" type="ORF">Tci_048855</name>
</gene>
<comment type="caution">
    <text evidence="2">The sequence shown here is derived from an EMBL/GenBank/DDBJ whole genome shotgun (WGS) entry which is preliminary data.</text>
</comment>
<name>A0A6L2MU97_TANCI</name>
<evidence type="ECO:0000259" key="1">
    <source>
        <dbReference type="Pfam" id="PF13976"/>
    </source>
</evidence>
<dbReference type="InterPro" id="IPR025724">
    <property type="entry name" value="GAG-pre-integrase_dom"/>
</dbReference>
<dbReference type="CDD" id="cd09272">
    <property type="entry name" value="RNase_HI_RT_Ty1"/>
    <property type="match status" value="1"/>
</dbReference>
<dbReference type="PANTHER" id="PTHR11439">
    <property type="entry name" value="GAG-POL-RELATED RETROTRANSPOSON"/>
    <property type="match status" value="1"/>
</dbReference>
<dbReference type="EMBL" id="BKCJ010007362">
    <property type="protein sequence ID" value="GEU76877.1"/>
    <property type="molecule type" value="Genomic_DNA"/>
</dbReference>
<reference evidence="2" key="1">
    <citation type="journal article" date="2019" name="Sci. Rep.">
        <title>Draft genome of Tanacetum cinerariifolium, the natural source of mosquito coil.</title>
        <authorList>
            <person name="Yamashiro T."/>
            <person name="Shiraishi A."/>
            <person name="Satake H."/>
            <person name="Nakayama K."/>
        </authorList>
    </citation>
    <scope>NUCLEOTIDE SEQUENCE</scope>
</reference>
<dbReference type="PANTHER" id="PTHR11439:SF495">
    <property type="entry name" value="REVERSE TRANSCRIPTASE, RNA-DEPENDENT DNA POLYMERASE-RELATED"/>
    <property type="match status" value="1"/>
</dbReference>
<protein>
    <submittedName>
        <fullName evidence="2">Gag-Pol polyprotein</fullName>
    </submittedName>
</protein>
<feature type="domain" description="GAG-pre-integrase" evidence="1">
    <location>
        <begin position="109"/>
        <end position="179"/>
    </location>
</feature>
<dbReference type="AlphaFoldDB" id="A0A6L2MU97"/>
<evidence type="ECO:0000313" key="2">
    <source>
        <dbReference type="EMBL" id="GEU76877.1"/>
    </source>
</evidence>
<sequence>MPLGNASRIANILEHMTLWCSIVSNIPLSYNFFAAHRDNSIHLRLWALKAHDEKSQAPKVYYVEGLNHNLFSVGQFSDADLEVAFRKSTCYIRDLKGNNLLTSSRRKDLYSITLQDTYTPNPICLMAKSPSSQAWLWHRRLSHLNFDSINLLSKNDIVIGLIKLKFIKDHLCSSFELGKAKRKSFHTKNTPSSKRRLQLLHIDLCGPMQVESINDDDLSGTPVDQMKYRIMVAALIYLAASRPYIVHATCYCARYQAKPTEKHLIAVKRIFQNLKNTINNGLWYPKDVGGDKLVSWSSKKQDCTSMSSVEVKYVSLSACCAKVLWLRIQLTDYSFHFDKIPMYCDSKAAIAISCNPV</sequence>
<proteinExistence type="predicted"/>
<organism evidence="2">
    <name type="scientific">Tanacetum cinerariifolium</name>
    <name type="common">Dalmatian daisy</name>
    <name type="synonym">Chrysanthemum cinerariifolium</name>
    <dbReference type="NCBI Taxonomy" id="118510"/>
    <lineage>
        <taxon>Eukaryota</taxon>
        <taxon>Viridiplantae</taxon>
        <taxon>Streptophyta</taxon>
        <taxon>Embryophyta</taxon>
        <taxon>Tracheophyta</taxon>
        <taxon>Spermatophyta</taxon>
        <taxon>Magnoliopsida</taxon>
        <taxon>eudicotyledons</taxon>
        <taxon>Gunneridae</taxon>
        <taxon>Pentapetalae</taxon>
        <taxon>asterids</taxon>
        <taxon>campanulids</taxon>
        <taxon>Asterales</taxon>
        <taxon>Asteraceae</taxon>
        <taxon>Asteroideae</taxon>
        <taxon>Anthemideae</taxon>
        <taxon>Anthemidinae</taxon>
        <taxon>Tanacetum</taxon>
    </lineage>
</organism>